<dbReference type="AlphaFoldDB" id="A0A3M3JBC2"/>
<dbReference type="InterPro" id="IPR006076">
    <property type="entry name" value="FAD-dep_OxRdtase"/>
</dbReference>
<feature type="compositionally biased region" description="Basic residues" evidence="2">
    <location>
        <begin position="15"/>
        <end position="24"/>
    </location>
</feature>
<dbReference type="PANTHER" id="PTHR13847:SF287">
    <property type="entry name" value="FAD-DEPENDENT OXIDOREDUCTASE DOMAIN-CONTAINING PROTEIN 1"/>
    <property type="match status" value="1"/>
</dbReference>
<feature type="region of interest" description="Disordered" evidence="2">
    <location>
        <begin position="1"/>
        <end position="92"/>
    </location>
</feature>
<dbReference type="SUPFAM" id="SSF51905">
    <property type="entry name" value="FAD/NAD(P)-binding domain"/>
    <property type="match status" value="1"/>
</dbReference>
<proteinExistence type="predicted"/>
<evidence type="ECO:0000256" key="1">
    <source>
        <dbReference type="ARBA" id="ARBA00023002"/>
    </source>
</evidence>
<dbReference type="Gene3D" id="3.30.9.10">
    <property type="entry name" value="D-Amino Acid Oxidase, subunit A, domain 2"/>
    <property type="match status" value="1"/>
</dbReference>
<feature type="domain" description="FAD dependent oxidoreductase" evidence="3">
    <location>
        <begin position="105"/>
        <end position="446"/>
    </location>
</feature>
<gene>
    <name evidence="4" type="ORF">ALQ65_04481</name>
</gene>
<accession>A0A3M3JBC2</accession>
<protein>
    <submittedName>
        <fullName evidence="4">FAD dependent oxidoreductase</fullName>
    </submittedName>
</protein>
<dbReference type="GO" id="GO:0005737">
    <property type="term" value="C:cytoplasm"/>
    <property type="evidence" value="ECO:0007669"/>
    <property type="project" value="TreeGrafter"/>
</dbReference>
<sequence>MGCQRAGRDPGVPLRRSHGGRHSQHCAGRSLGDQSGQGHVPGRHGALPRPDVRPGGGRDRRARKRTPDRAGRPPAWPGAHQAHSVRRRTTRGGAATMTALIETEAIVIGGGIVGASAALALARKGKSVVLLERDFCGSHSSGVNYGGVRRQGRPLSQLPLSQRAHQIWGNLRELIGIDGEYQRSGHLKLARSEQDMNALQAYAEASREFGLNLQLLDRKQLRARYPWAGDVAVGASLCADDGHANPRLVSPAFARAARQAGAQVFEQAAVSDVSHDGQAFTVRTNSGLTLRAPWLLNCAGAWAGQLAAQFNEPVPMYSGHPAMLVTEPLPMFMDVSTGVEGGGIYARQVARGNCVLGGGQGFALDPARARPGQAALLDILRNAAELYPPLAGAQAIRTWSGTEGYLPDREPVLGPSLTRPGLLHGFGFAGAGFQIGPAAGEALAEWVCAGSSSISLDAFSIGRFQLSPVQLAPVTNVIPLHRGRSPL</sequence>
<organism evidence="4 5">
    <name type="scientific">Pseudomonas syringae pv. coriandricola</name>
    <dbReference type="NCBI Taxonomy" id="264453"/>
    <lineage>
        <taxon>Bacteria</taxon>
        <taxon>Pseudomonadati</taxon>
        <taxon>Pseudomonadota</taxon>
        <taxon>Gammaproteobacteria</taxon>
        <taxon>Pseudomonadales</taxon>
        <taxon>Pseudomonadaceae</taxon>
        <taxon>Pseudomonas</taxon>
    </lineage>
</organism>
<evidence type="ECO:0000259" key="3">
    <source>
        <dbReference type="Pfam" id="PF01266"/>
    </source>
</evidence>
<dbReference type="EMBL" id="RBOV01000342">
    <property type="protein sequence ID" value="RMN08088.1"/>
    <property type="molecule type" value="Genomic_DNA"/>
</dbReference>
<dbReference type="Pfam" id="PF01266">
    <property type="entry name" value="DAO"/>
    <property type="match status" value="1"/>
</dbReference>
<evidence type="ECO:0000313" key="5">
    <source>
        <dbReference type="Proteomes" id="UP000271468"/>
    </source>
</evidence>
<dbReference type="GO" id="GO:0016491">
    <property type="term" value="F:oxidoreductase activity"/>
    <property type="evidence" value="ECO:0007669"/>
    <property type="project" value="UniProtKB-KW"/>
</dbReference>
<dbReference type="PANTHER" id="PTHR13847">
    <property type="entry name" value="SARCOSINE DEHYDROGENASE-RELATED"/>
    <property type="match status" value="1"/>
</dbReference>
<name>A0A3M3JBC2_9PSED</name>
<dbReference type="SUPFAM" id="SSF54373">
    <property type="entry name" value="FAD-linked reductases, C-terminal domain"/>
    <property type="match status" value="1"/>
</dbReference>
<dbReference type="InterPro" id="IPR036188">
    <property type="entry name" value="FAD/NAD-bd_sf"/>
</dbReference>
<dbReference type="Gene3D" id="3.50.50.60">
    <property type="entry name" value="FAD/NAD(P)-binding domain"/>
    <property type="match status" value="1"/>
</dbReference>
<feature type="compositionally biased region" description="Basic and acidic residues" evidence="2">
    <location>
        <begin position="50"/>
        <end position="71"/>
    </location>
</feature>
<keyword evidence="1" id="KW-0560">Oxidoreductase</keyword>
<evidence type="ECO:0000313" key="4">
    <source>
        <dbReference type="EMBL" id="RMN08088.1"/>
    </source>
</evidence>
<evidence type="ECO:0000256" key="2">
    <source>
        <dbReference type="SAM" id="MobiDB-lite"/>
    </source>
</evidence>
<dbReference type="Proteomes" id="UP000271468">
    <property type="component" value="Unassembled WGS sequence"/>
</dbReference>
<comment type="caution">
    <text evidence="4">The sequence shown here is derived from an EMBL/GenBank/DDBJ whole genome shotgun (WGS) entry which is preliminary data.</text>
</comment>
<reference evidence="4 5" key="1">
    <citation type="submission" date="2018-08" db="EMBL/GenBank/DDBJ databases">
        <title>Recombination of ecologically and evolutionarily significant loci maintains genetic cohesion in the Pseudomonas syringae species complex.</title>
        <authorList>
            <person name="Dillon M."/>
            <person name="Thakur S."/>
            <person name="Almeida R.N.D."/>
            <person name="Weir B.S."/>
            <person name="Guttman D.S."/>
        </authorList>
    </citation>
    <scope>NUCLEOTIDE SEQUENCE [LARGE SCALE GENOMIC DNA]</scope>
    <source>
        <strain evidence="4 5">ICMP 12341</strain>
    </source>
</reference>